<proteinExistence type="predicted"/>
<organism evidence="2 3">
    <name type="scientific">Rhodocollybia butyracea</name>
    <dbReference type="NCBI Taxonomy" id="206335"/>
    <lineage>
        <taxon>Eukaryota</taxon>
        <taxon>Fungi</taxon>
        <taxon>Dikarya</taxon>
        <taxon>Basidiomycota</taxon>
        <taxon>Agaricomycotina</taxon>
        <taxon>Agaricomycetes</taxon>
        <taxon>Agaricomycetidae</taxon>
        <taxon>Agaricales</taxon>
        <taxon>Marasmiineae</taxon>
        <taxon>Omphalotaceae</taxon>
        <taxon>Rhodocollybia</taxon>
    </lineage>
</organism>
<feature type="signal peptide" evidence="1">
    <location>
        <begin position="1"/>
        <end position="22"/>
    </location>
</feature>
<reference evidence="2" key="1">
    <citation type="submission" date="2020-11" db="EMBL/GenBank/DDBJ databases">
        <authorList>
            <consortium name="DOE Joint Genome Institute"/>
            <person name="Ahrendt S."/>
            <person name="Riley R."/>
            <person name="Andreopoulos W."/>
            <person name="Labutti K."/>
            <person name="Pangilinan J."/>
            <person name="Ruiz-Duenas F.J."/>
            <person name="Barrasa J.M."/>
            <person name="Sanchez-Garcia M."/>
            <person name="Camarero S."/>
            <person name="Miyauchi S."/>
            <person name="Serrano A."/>
            <person name="Linde D."/>
            <person name="Babiker R."/>
            <person name="Drula E."/>
            <person name="Ayuso-Fernandez I."/>
            <person name="Pacheco R."/>
            <person name="Padilla G."/>
            <person name="Ferreira P."/>
            <person name="Barriuso J."/>
            <person name="Kellner H."/>
            <person name="Castanera R."/>
            <person name="Alfaro M."/>
            <person name="Ramirez L."/>
            <person name="Pisabarro A.G."/>
            <person name="Kuo A."/>
            <person name="Tritt A."/>
            <person name="Lipzen A."/>
            <person name="He G."/>
            <person name="Yan M."/>
            <person name="Ng V."/>
            <person name="Cullen D."/>
            <person name="Martin F."/>
            <person name="Rosso M.-N."/>
            <person name="Henrissat B."/>
            <person name="Hibbett D."/>
            <person name="Martinez A.T."/>
            <person name="Grigoriev I.V."/>
        </authorList>
    </citation>
    <scope>NUCLEOTIDE SEQUENCE</scope>
    <source>
        <strain evidence="2">AH 40177</strain>
    </source>
</reference>
<accession>A0A9P5PFY2</accession>
<keyword evidence="3" id="KW-1185">Reference proteome</keyword>
<dbReference type="AlphaFoldDB" id="A0A9P5PFY2"/>
<gene>
    <name evidence="2" type="ORF">BDP27DRAFT_1450703</name>
</gene>
<evidence type="ECO:0000313" key="3">
    <source>
        <dbReference type="Proteomes" id="UP000772434"/>
    </source>
</evidence>
<name>A0A9P5PFY2_9AGAR</name>
<dbReference type="EMBL" id="JADNRY010000121">
    <property type="protein sequence ID" value="KAF9064536.1"/>
    <property type="molecule type" value="Genomic_DNA"/>
</dbReference>
<evidence type="ECO:0000256" key="1">
    <source>
        <dbReference type="SAM" id="SignalP"/>
    </source>
</evidence>
<evidence type="ECO:0000313" key="2">
    <source>
        <dbReference type="EMBL" id="KAF9064536.1"/>
    </source>
</evidence>
<keyword evidence="1" id="KW-0732">Signal</keyword>
<protein>
    <submittedName>
        <fullName evidence="2">Uncharacterized protein</fullName>
    </submittedName>
</protein>
<dbReference type="Proteomes" id="UP000772434">
    <property type="component" value="Unassembled WGS sequence"/>
</dbReference>
<feature type="chain" id="PRO_5040105441" evidence="1">
    <location>
        <begin position="23"/>
        <end position="272"/>
    </location>
</feature>
<comment type="caution">
    <text evidence="2">The sequence shown here is derived from an EMBL/GenBank/DDBJ whole genome shotgun (WGS) entry which is preliminary data.</text>
</comment>
<sequence length="272" mass="30659">MRSTTTLLLFALLASSILVVLPAPVQEVTARTGHWAGTSSQPGVFKNLNKKRPLLDSTDGPAFRKKLIREVHTVVLINRMGEKNLNVEPSVEDRRTISTAINEAFNILSVKRLAPKYKGLYLPDTDRRWGEKANLRRWIYFELHNHKLCPKCFGWIAKGDSFVMRDGISIRRPLTPEFPGRLYAGISPGKPTYKGFTGVQGLPFRIPVKEPERDPLVTVDMQREWFVLLAELNERLMAQPPSSVDTVPSLQPEIATSNNPDSFNVSNILDIK</sequence>